<evidence type="ECO:0000256" key="8">
    <source>
        <dbReference type="ARBA" id="ARBA00029605"/>
    </source>
</evidence>
<comment type="function">
    <text evidence="12">Cytosolic metallopeptidase that catalyzes the removal of unsubstituted N-terminal hydrophobic amino acids from various peptides. The presence of Zn(2+) ions is essential for the peptidase activity, and the association with other cofactors can modulate the substrate spectificity of the enzyme. For instance, in the presence of Mn(2+), it displays a specific Cys-Gly hydrolyzing activity of Cys-Gly-S-conjugates. Involved in the metabolism of glutathione and in the degradation of glutathione S-conjugates, which may play a role in the control of the cell redox status.</text>
</comment>
<dbReference type="EMBL" id="VTPC01007884">
    <property type="protein sequence ID" value="KAF2893570.1"/>
    <property type="molecule type" value="Genomic_DNA"/>
</dbReference>
<evidence type="ECO:0000256" key="6">
    <source>
        <dbReference type="ARBA" id="ARBA00023511"/>
    </source>
</evidence>
<evidence type="ECO:0000256" key="10">
    <source>
        <dbReference type="ARBA" id="ARBA00030997"/>
    </source>
</evidence>
<dbReference type="PANTHER" id="PTHR11963">
    <property type="entry name" value="LEUCINE AMINOPEPTIDASE-RELATED"/>
    <property type="match status" value="1"/>
</dbReference>
<evidence type="ECO:0000256" key="2">
    <source>
        <dbReference type="ARBA" id="ARBA00014190"/>
    </source>
</evidence>
<evidence type="ECO:0000256" key="13">
    <source>
        <dbReference type="ARBA" id="ARBA00047881"/>
    </source>
</evidence>
<dbReference type="Pfam" id="PF02789">
    <property type="entry name" value="Peptidase_M17_N"/>
    <property type="match status" value="1"/>
</dbReference>
<protein>
    <recommendedName>
        <fullName evidence="2">Cytosol aminopeptidase</fullName>
        <ecNumber evidence="7">3.4.13.23</ecNumber>
    </recommendedName>
    <alternativeName>
        <fullName evidence="10">Cysteinylglycine-S-conjugate dipeptidase</fullName>
    </alternativeName>
    <alternativeName>
        <fullName evidence="11">Leucine aminopeptidase 3</fullName>
    </alternativeName>
    <alternativeName>
        <fullName evidence="9">Proline aminopeptidase</fullName>
    </alternativeName>
    <alternativeName>
        <fullName evidence="8">Prolyl aminopeptidase</fullName>
    </alternativeName>
</protein>
<dbReference type="Proteomes" id="UP000801492">
    <property type="component" value="Unassembled WGS sequence"/>
</dbReference>
<evidence type="ECO:0000256" key="14">
    <source>
        <dbReference type="ARBA" id="ARBA00049107"/>
    </source>
</evidence>
<gene>
    <name evidence="16" type="ORF">ILUMI_12599</name>
</gene>
<dbReference type="CDD" id="cd00433">
    <property type="entry name" value="Peptidase_M17"/>
    <property type="match status" value="1"/>
</dbReference>
<comment type="catalytic activity">
    <reaction evidence="13">
        <text>S-benzyl-L-cysteinylglycine + H2O = S-benzyl-L-cysteine + glycine</text>
        <dbReference type="Rhea" id="RHEA:62568"/>
        <dbReference type="ChEBI" id="CHEBI:15377"/>
        <dbReference type="ChEBI" id="CHEBI:57305"/>
        <dbReference type="ChEBI" id="CHEBI:145802"/>
        <dbReference type="ChEBI" id="CHEBI:145803"/>
    </reaction>
    <physiologicalReaction direction="left-to-right" evidence="13">
        <dbReference type="Rhea" id="RHEA:62569"/>
    </physiologicalReaction>
</comment>
<keyword evidence="4" id="KW-0645">Protease</keyword>
<dbReference type="InterPro" id="IPR011356">
    <property type="entry name" value="Leucine_aapep/pepB"/>
</dbReference>
<dbReference type="OrthoDB" id="412814at2759"/>
<dbReference type="PROSITE" id="PS00631">
    <property type="entry name" value="CYTOSOL_AP"/>
    <property type="match status" value="1"/>
</dbReference>
<keyword evidence="3" id="KW-0031">Aminopeptidase</keyword>
<evidence type="ECO:0000256" key="11">
    <source>
        <dbReference type="ARBA" id="ARBA00031564"/>
    </source>
</evidence>
<dbReference type="InterPro" id="IPR000819">
    <property type="entry name" value="Peptidase_M17_C"/>
</dbReference>
<comment type="catalytic activity">
    <reaction evidence="6">
        <text>an S-substituted L-cysteinylglycine + H2O = an S-substituted L-cysteine + glycine</text>
        <dbReference type="Rhea" id="RHEA:60444"/>
        <dbReference type="ChEBI" id="CHEBI:15377"/>
        <dbReference type="ChEBI" id="CHEBI:57305"/>
        <dbReference type="ChEBI" id="CHEBI:58717"/>
        <dbReference type="ChEBI" id="CHEBI:143103"/>
        <dbReference type="EC" id="3.4.13.23"/>
    </reaction>
    <physiologicalReaction direction="left-to-right" evidence="6">
        <dbReference type="Rhea" id="RHEA:60445"/>
    </physiologicalReaction>
</comment>
<dbReference type="GO" id="GO:0070006">
    <property type="term" value="F:metalloaminopeptidase activity"/>
    <property type="evidence" value="ECO:0007669"/>
    <property type="project" value="InterPro"/>
</dbReference>
<evidence type="ECO:0000256" key="4">
    <source>
        <dbReference type="ARBA" id="ARBA00022670"/>
    </source>
</evidence>
<evidence type="ECO:0000256" key="7">
    <source>
        <dbReference type="ARBA" id="ARBA00023625"/>
    </source>
</evidence>
<sequence length="517" mass="56214">MAVLLKCIRFLRLSPTHLPYKLLSTCSPPCTDRNGLVLGVYSDECKEELILTPTAEKYNKSVDGQLLNSLTLIEKIKEGKSYVFWCLDKQYQAVAVVGLGKKCQGYDKLEMLEKDKEAVRVAASAGCKSLQEIGIRTICLEDLGDAEAAGEGGTLGLWKFQECKTKQECPPAVNLYSGSDCNIELFRTGVIKANAQNFARQLTDMPSNLMTPTIFTQRVEEAFAGLDVCIQVHDEEWAKKKHMNAFLAVTQGSCEPAKFIELDYNKGNSDDGPYTLVGKGVTFDTGGISLKPASKMDEMRGDMGGAASCVAALKALACLNTQANIKVLIPLTENMPSGKAIKPGDVVRAMNGKSICINNTDAEGRLILADALAYSCYFKPKWVMDVATLTGAMRVALGSAASGVFTNSDRLYQCLEKAGAVTGDRVWRMPLWNHYKKQICENTGYDLCNIGNAPGGGSCTAAAFLQEFMPPKVDWLHVDIAGVSGPESNIPYLGKGMTGRPTRTIIEFIDSQTRTFC</sequence>
<name>A0A8K0CTW5_IGNLU</name>
<dbReference type="SUPFAM" id="SSF52949">
    <property type="entry name" value="Macro domain-like"/>
    <property type="match status" value="1"/>
</dbReference>
<comment type="similarity">
    <text evidence="1">Belongs to the peptidase M17 family.</text>
</comment>
<dbReference type="AlphaFoldDB" id="A0A8K0CTW5"/>
<proteinExistence type="inferred from homology"/>
<comment type="catalytic activity">
    <reaction evidence="14">
        <text>L-cysteinylglycine + H2O = L-cysteine + glycine</text>
        <dbReference type="Rhea" id="RHEA:28783"/>
        <dbReference type="ChEBI" id="CHEBI:15377"/>
        <dbReference type="ChEBI" id="CHEBI:35235"/>
        <dbReference type="ChEBI" id="CHEBI:57305"/>
        <dbReference type="ChEBI" id="CHEBI:61694"/>
    </reaction>
    <physiologicalReaction direction="left-to-right" evidence="14">
        <dbReference type="Rhea" id="RHEA:28784"/>
    </physiologicalReaction>
</comment>
<reference evidence="16" key="1">
    <citation type="submission" date="2019-08" db="EMBL/GenBank/DDBJ databases">
        <title>The genome of the North American firefly Photinus pyralis.</title>
        <authorList>
            <consortium name="Photinus pyralis genome working group"/>
            <person name="Fallon T.R."/>
            <person name="Sander Lower S.E."/>
            <person name="Weng J.-K."/>
        </authorList>
    </citation>
    <scope>NUCLEOTIDE SEQUENCE</scope>
    <source>
        <strain evidence="16">TRF0915ILg1</strain>
        <tissue evidence="16">Whole body</tissue>
    </source>
</reference>
<evidence type="ECO:0000313" key="17">
    <source>
        <dbReference type="Proteomes" id="UP000801492"/>
    </source>
</evidence>
<organism evidence="16 17">
    <name type="scientific">Ignelater luminosus</name>
    <name type="common">Cucubano</name>
    <name type="synonym">Pyrophorus luminosus</name>
    <dbReference type="NCBI Taxonomy" id="2038154"/>
    <lineage>
        <taxon>Eukaryota</taxon>
        <taxon>Metazoa</taxon>
        <taxon>Ecdysozoa</taxon>
        <taxon>Arthropoda</taxon>
        <taxon>Hexapoda</taxon>
        <taxon>Insecta</taxon>
        <taxon>Pterygota</taxon>
        <taxon>Neoptera</taxon>
        <taxon>Endopterygota</taxon>
        <taxon>Coleoptera</taxon>
        <taxon>Polyphaga</taxon>
        <taxon>Elateriformia</taxon>
        <taxon>Elateroidea</taxon>
        <taxon>Elateridae</taxon>
        <taxon>Agrypninae</taxon>
        <taxon>Pyrophorini</taxon>
        <taxon>Ignelater</taxon>
    </lineage>
</organism>
<evidence type="ECO:0000256" key="9">
    <source>
        <dbReference type="ARBA" id="ARBA00030930"/>
    </source>
</evidence>
<evidence type="ECO:0000313" key="16">
    <source>
        <dbReference type="EMBL" id="KAF2893570.1"/>
    </source>
</evidence>
<comment type="caution">
    <text evidence="16">The sequence shown here is derived from an EMBL/GenBank/DDBJ whole genome shotgun (WGS) entry which is preliminary data.</text>
</comment>
<keyword evidence="17" id="KW-1185">Reference proteome</keyword>
<evidence type="ECO:0000256" key="12">
    <source>
        <dbReference type="ARBA" id="ARBA00045966"/>
    </source>
</evidence>
<dbReference type="Gene3D" id="3.40.220.10">
    <property type="entry name" value="Leucine Aminopeptidase, subunit E, domain 1"/>
    <property type="match status" value="1"/>
</dbReference>
<evidence type="ECO:0000256" key="5">
    <source>
        <dbReference type="ARBA" id="ARBA00022801"/>
    </source>
</evidence>
<dbReference type="InterPro" id="IPR008283">
    <property type="entry name" value="Peptidase_M17_N"/>
</dbReference>
<evidence type="ECO:0000259" key="15">
    <source>
        <dbReference type="PROSITE" id="PS00631"/>
    </source>
</evidence>
<evidence type="ECO:0000256" key="3">
    <source>
        <dbReference type="ARBA" id="ARBA00022438"/>
    </source>
</evidence>
<dbReference type="GO" id="GO:0030145">
    <property type="term" value="F:manganese ion binding"/>
    <property type="evidence" value="ECO:0007669"/>
    <property type="project" value="InterPro"/>
</dbReference>
<keyword evidence="5" id="KW-0378">Hydrolase</keyword>
<dbReference type="GO" id="GO:0006508">
    <property type="term" value="P:proteolysis"/>
    <property type="evidence" value="ECO:0007669"/>
    <property type="project" value="UniProtKB-KW"/>
</dbReference>
<dbReference type="Pfam" id="PF00883">
    <property type="entry name" value="Peptidase_M17"/>
    <property type="match status" value="1"/>
</dbReference>
<feature type="domain" description="Cytosol aminopeptidase" evidence="15">
    <location>
        <begin position="359"/>
        <end position="366"/>
    </location>
</feature>
<dbReference type="EC" id="3.4.13.23" evidence="7"/>
<dbReference type="GO" id="GO:0005737">
    <property type="term" value="C:cytoplasm"/>
    <property type="evidence" value="ECO:0007669"/>
    <property type="project" value="InterPro"/>
</dbReference>
<dbReference type="PANTHER" id="PTHR11963:SF23">
    <property type="entry name" value="CYTOSOL AMINOPEPTIDASE"/>
    <property type="match status" value="1"/>
</dbReference>
<dbReference type="InterPro" id="IPR043472">
    <property type="entry name" value="Macro_dom-like"/>
</dbReference>
<evidence type="ECO:0000256" key="1">
    <source>
        <dbReference type="ARBA" id="ARBA00009528"/>
    </source>
</evidence>
<accession>A0A8K0CTW5</accession>
<dbReference type="SUPFAM" id="SSF53187">
    <property type="entry name" value="Zn-dependent exopeptidases"/>
    <property type="match status" value="1"/>
</dbReference>
<dbReference type="PRINTS" id="PR00481">
    <property type="entry name" value="LAMNOPPTDASE"/>
</dbReference>
<dbReference type="Gene3D" id="3.40.630.10">
    <property type="entry name" value="Zn peptidases"/>
    <property type="match status" value="1"/>
</dbReference>